<dbReference type="Gene3D" id="1.20.1440.170">
    <property type="entry name" value="Translation machinery-associated protein 16-like"/>
    <property type="match status" value="1"/>
</dbReference>
<dbReference type="OMA" id="GRRHCSQ"/>
<dbReference type="EnsemblMetazoa" id="XM_022790618">
    <property type="protein sequence ID" value="XP_022646353"/>
    <property type="gene ID" value="LOC111244054"/>
</dbReference>
<dbReference type="GeneID" id="111244054"/>
<dbReference type="PANTHER" id="PTHR13349:SF2">
    <property type="entry name" value="TRANSLATION MACHINERY-ASSOCIATED PROTEIN 16"/>
    <property type="match status" value="1"/>
</dbReference>
<organism evidence="3 4">
    <name type="scientific">Varroa destructor</name>
    <name type="common">Honeybee mite</name>
    <dbReference type="NCBI Taxonomy" id="109461"/>
    <lineage>
        <taxon>Eukaryota</taxon>
        <taxon>Metazoa</taxon>
        <taxon>Ecdysozoa</taxon>
        <taxon>Arthropoda</taxon>
        <taxon>Chelicerata</taxon>
        <taxon>Arachnida</taxon>
        <taxon>Acari</taxon>
        <taxon>Parasitiformes</taxon>
        <taxon>Mesostigmata</taxon>
        <taxon>Gamasina</taxon>
        <taxon>Dermanyssoidea</taxon>
        <taxon>Varroidae</taxon>
        <taxon>Varroa</taxon>
    </lineage>
</organism>
<accession>A0A7M7J4M1</accession>
<proteinExistence type="inferred from homology"/>
<comment type="similarity">
    <text evidence="1">Belongs to the TMA16 family.</text>
</comment>
<dbReference type="Proteomes" id="UP000594260">
    <property type="component" value="Unplaced"/>
</dbReference>
<sequence>MSKSTSKKKTQNHKKKDLHPNSRKVKQLARKQLHKIKIQKRKTEHSQRNRTRMEKFAFFHKCLPEDVNRLNGNEVKHIIDGYFCRFDDEIAETDRLLQMRGNTTQHAGRMDAIKMTLDKEKQEFRSATFEVPDLLSTDGFQIFRAWDLKESYLPKIKTRMVSPHVLAQLS</sequence>
<feature type="region of interest" description="Disordered" evidence="2">
    <location>
        <begin position="1"/>
        <end position="32"/>
    </location>
</feature>
<dbReference type="InParanoid" id="A0A7M7J4M1"/>
<dbReference type="InterPro" id="IPR038356">
    <property type="entry name" value="Tma16_sf"/>
</dbReference>
<evidence type="ECO:0000313" key="3">
    <source>
        <dbReference type="EnsemblMetazoa" id="XP_022646354"/>
    </source>
</evidence>
<evidence type="ECO:0008006" key="5">
    <source>
        <dbReference type="Google" id="ProtNLM"/>
    </source>
</evidence>
<protein>
    <recommendedName>
        <fullName evidence="5">Translation machinery-associated protein 16</fullName>
    </recommendedName>
</protein>
<dbReference type="Pfam" id="PF11176">
    <property type="entry name" value="Tma16"/>
    <property type="match status" value="1"/>
</dbReference>
<dbReference type="AlphaFoldDB" id="A0A7M7J4M1"/>
<dbReference type="KEGG" id="vde:111244054"/>
<dbReference type="EnsemblMetazoa" id="XM_022790620">
    <property type="protein sequence ID" value="XP_022646355"/>
    <property type="gene ID" value="LOC111244054"/>
</dbReference>
<evidence type="ECO:0000256" key="2">
    <source>
        <dbReference type="SAM" id="MobiDB-lite"/>
    </source>
</evidence>
<dbReference type="InterPro" id="IPR021346">
    <property type="entry name" value="Tma16"/>
</dbReference>
<reference evidence="3" key="1">
    <citation type="submission" date="2021-01" db="UniProtKB">
        <authorList>
            <consortium name="EnsemblMetazoa"/>
        </authorList>
    </citation>
    <scope>IDENTIFICATION</scope>
</reference>
<keyword evidence="4" id="KW-1185">Reference proteome</keyword>
<dbReference type="RefSeq" id="XP_022646354.1">
    <property type="nucleotide sequence ID" value="XM_022790619.1"/>
</dbReference>
<evidence type="ECO:0000313" key="4">
    <source>
        <dbReference type="Proteomes" id="UP000594260"/>
    </source>
</evidence>
<evidence type="ECO:0000256" key="1">
    <source>
        <dbReference type="ARBA" id="ARBA00034127"/>
    </source>
</evidence>
<dbReference type="FunCoup" id="A0A7M7J4M1">
    <property type="interactions" value="963"/>
</dbReference>
<name>A0A7M7J4M1_VARDE</name>
<dbReference type="OrthoDB" id="270284at2759"/>
<dbReference type="RefSeq" id="XP_022646353.1">
    <property type="nucleotide sequence ID" value="XM_022790618.1"/>
</dbReference>
<dbReference type="RefSeq" id="XP_022646355.1">
    <property type="nucleotide sequence ID" value="XM_022790620.1"/>
</dbReference>
<dbReference type="EnsemblMetazoa" id="XM_022790619">
    <property type="protein sequence ID" value="XP_022646354"/>
    <property type="gene ID" value="LOC111244054"/>
</dbReference>
<dbReference type="GO" id="GO:0005634">
    <property type="term" value="C:nucleus"/>
    <property type="evidence" value="ECO:0007669"/>
    <property type="project" value="TreeGrafter"/>
</dbReference>
<dbReference type="PANTHER" id="PTHR13349">
    <property type="entry name" value="TRANSLATION MACHINERY-ASSOCIATED PROTEIN 16"/>
    <property type="match status" value="1"/>
</dbReference>